<feature type="domain" description="Knr4/Smi1-like" evidence="1">
    <location>
        <begin position="22"/>
        <end position="131"/>
    </location>
</feature>
<name>A0A4R4TQK3_9ACTN</name>
<dbReference type="InterPro" id="IPR037883">
    <property type="entry name" value="Knr4/Smi1-like_sf"/>
</dbReference>
<evidence type="ECO:0000259" key="1">
    <source>
        <dbReference type="Pfam" id="PF09346"/>
    </source>
</evidence>
<comment type="caution">
    <text evidence="2">The sequence shown here is derived from an EMBL/GenBank/DDBJ whole genome shotgun (WGS) entry which is preliminary data.</text>
</comment>
<proteinExistence type="predicted"/>
<organism evidence="2 3">
    <name type="scientific">Streptomyces hainanensis</name>
    <dbReference type="NCBI Taxonomy" id="402648"/>
    <lineage>
        <taxon>Bacteria</taxon>
        <taxon>Bacillati</taxon>
        <taxon>Actinomycetota</taxon>
        <taxon>Actinomycetes</taxon>
        <taxon>Kitasatosporales</taxon>
        <taxon>Streptomycetaceae</taxon>
        <taxon>Streptomyces</taxon>
    </lineage>
</organism>
<gene>
    <name evidence="2" type="ORF">E1283_00015</name>
</gene>
<keyword evidence="3" id="KW-1185">Reference proteome</keyword>
<dbReference type="InterPro" id="IPR018958">
    <property type="entry name" value="Knr4/Smi1-like_dom"/>
</dbReference>
<dbReference type="Pfam" id="PF09346">
    <property type="entry name" value="SMI1_KNR4"/>
    <property type="match status" value="1"/>
</dbReference>
<reference evidence="2 3" key="1">
    <citation type="submission" date="2019-03" db="EMBL/GenBank/DDBJ databases">
        <title>Draft genome sequences of novel Actinobacteria.</title>
        <authorList>
            <person name="Sahin N."/>
            <person name="Ay H."/>
            <person name="Saygin H."/>
        </authorList>
    </citation>
    <scope>NUCLEOTIDE SEQUENCE [LARGE SCALE GENOMIC DNA]</scope>
    <source>
        <strain evidence="2 3">DSM 41900</strain>
    </source>
</reference>
<sequence length="181" mass="20273">MDLSVFVRLIGAPLYVDRSLREDWSEYEEIVGCVLPSDYKRFMSAYGPGCIGDTLLLFHPKVNRGDSDLNLFDELEGVAGTYAELRRQGNFAHPFPVYPERGGCLPVGRTSGGNQLFLHPSTSESDNWGIVLDLGEWVHYPWGFAYFLHQALSGCLDVPFLAEQELSFEPVGVLLPQSRSR</sequence>
<evidence type="ECO:0000313" key="3">
    <source>
        <dbReference type="Proteomes" id="UP000295345"/>
    </source>
</evidence>
<dbReference type="SUPFAM" id="SSF160631">
    <property type="entry name" value="SMI1/KNR4-like"/>
    <property type="match status" value="1"/>
</dbReference>
<dbReference type="Proteomes" id="UP000295345">
    <property type="component" value="Unassembled WGS sequence"/>
</dbReference>
<accession>A0A4R4TQK3</accession>
<dbReference type="AlphaFoldDB" id="A0A4R4TQK3"/>
<evidence type="ECO:0000313" key="2">
    <source>
        <dbReference type="EMBL" id="TDC80487.1"/>
    </source>
</evidence>
<dbReference type="EMBL" id="SMKI01000001">
    <property type="protein sequence ID" value="TDC80487.1"/>
    <property type="molecule type" value="Genomic_DNA"/>
</dbReference>
<dbReference type="OrthoDB" id="5572373at2"/>
<dbReference type="RefSeq" id="WP_132815138.1">
    <property type="nucleotide sequence ID" value="NZ_SMKI01000001.1"/>
</dbReference>
<protein>
    <recommendedName>
        <fullName evidence="1">Knr4/Smi1-like domain-containing protein</fullName>
    </recommendedName>
</protein>
<dbReference type="Gene3D" id="3.40.1580.10">
    <property type="entry name" value="SMI1/KNR4-like"/>
    <property type="match status" value="1"/>
</dbReference>